<dbReference type="PANTHER" id="PTHR33619:SF3">
    <property type="entry name" value="POLYSACCHARIDE EXPORT PROTEIN GFCE-RELATED"/>
    <property type="match status" value="1"/>
</dbReference>
<evidence type="ECO:0000313" key="5">
    <source>
        <dbReference type="Proteomes" id="UP001210865"/>
    </source>
</evidence>
<keyword evidence="5" id="KW-1185">Reference proteome</keyword>
<feature type="domain" description="Polysaccharide export protein N-terminal" evidence="2">
    <location>
        <begin position="7"/>
        <end position="79"/>
    </location>
</feature>
<dbReference type="Pfam" id="PF02563">
    <property type="entry name" value="Poly_export"/>
    <property type="match status" value="1"/>
</dbReference>
<evidence type="ECO:0000259" key="3">
    <source>
        <dbReference type="Pfam" id="PF10531"/>
    </source>
</evidence>
<dbReference type="EMBL" id="CP115174">
    <property type="protein sequence ID" value="WBO20810.1"/>
    <property type="molecule type" value="Genomic_DNA"/>
</dbReference>
<accession>A0ABY7NII9</accession>
<evidence type="ECO:0000259" key="2">
    <source>
        <dbReference type="Pfam" id="PF02563"/>
    </source>
</evidence>
<dbReference type="InterPro" id="IPR003715">
    <property type="entry name" value="Poly_export_N"/>
</dbReference>
<proteinExistence type="predicted"/>
<feature type="domain" description="Soluble ligand binding" evidence="3">
    <location>
        <begin position="87"/>
        <end position="136"/>
    </location>
</feature>
<reference evidence="4 5" key="1">
    <citation type="submission" date="2022-12" db="EMBL/GenBank/DDBJ databases">
        <title>Sphingomonas abieness sp. nov., an endophytic bacterium isolated from Abies koreana.</title>
        <authorList>
            <person name="Jiang L."/>
            <person name="Lee J."/>
        </authorList>
    </citation>
    <scope>NUCLEOTIDE SEQUENCE [LARGE SCALE GENOMIC DNA]</scope>
    <source>
        <strain evidence="5">PAMB 00755</strain>
    </source>
</reference>
<protein>
    <submittedName>
        <fullName evidence="4">Polysaccharide export protein</fullName>
    </submittedName>
</protein>
<organism evidence="4 5">
    <name type="scientific">Sphingomonas abietis</name>
    <dbReference type="NCBI Taxonomy" id="3012344"/>
    <lineage>
        <taxon>Bacteria</taxon>
        <taxon>Pseudomonadati</taxon>
        <taxon>Pseudomonadota</taxon>
        <taxon>Alphaproteobacteria</taxon>
        <taxon>Sphingomonadales</taxon>
        <taxon>Sphingomonadaceae</taxon>
        <taxon>Sphingomonas</taxon>
    </lineage>
</organism>
<gene>
    <name evidence="4" type="ORF">PBT88_11365</name>
</gene>
<evidence type="ECO:0000313" key="4">
    <source>
        <dbReference type="EMBL" id="WBO20810.1"/>
    </source>
</evidence>
<evidence type="ECO:0000256" key="1">
    <source>
        <dbReference type="ARBA" id="ARBA00022729"/>
    </source>
</evidence>
<dbReference type="PANTHER" id="PTHR33619">
    <property type="entry name" value="POLYSACCHARIDE EXPORT PROTEIN GFCE-RELATED"/>
    <property type="match status" value="1"/>
</dbReference>
<dbReference type="Proteomes" id="UP001210865">
    <property type="component" value="Chromosome"/>
</dbReference>
<dbReference type="Pfam" id="PF10531">
    <property type="entry name" value="SLBB"/>
    <property type="match status" value="1"/>
</dbReference>
<keyword evidence="1" id="KW-0732">Signal</keyword>
<dbReference type="Gene3D" id="3.10.560.10">
    <property type="entry name" value="Outer membrane lipoprotein wza domain like"/>
    <property type="match status" value="1"/>
</dbReference>
<dbReference type="RefSeq" id="WP_270075460.1">
    <property type="nucleotide sequence ID" value="NZ_CP115174.1"/>
</dbReference>
<dbReference type="InterPro" id="IPR049712">
    <property type="entry name" value="Poly_export"/>
</dbReference>
<dbReference type="InterPro" id="IPR019554">
    <property type="entry name" value="Soluble_ligand-bd"/>
</dbReference>
<name>A0ABY7NII9_9SPHN</name>
<sequence>MNTDSLTTYRLGTDDVVTVTVFGVDSLTGDRTVDAAGNLSMPLIGSVPAADKTAAELQAELTAKLGARYLQNPQVTVVLKAAAAREVTVDGSVSTPGLYPIGNRTTLLKTIAMAHGTSQGANPKKVVVFRQIKGERNAAAFDLTTIRNGIDPDPTIYPNDIVVVDGKQTSLFWTTLLQTVPLAALFTRF</sequence>